<reference evidence="1 2" key="2">
    <citation type="submission" date="2016-05" db="EMBL/GenBank/DDBJ databases">
        <title>Lineage-specific infection strategies underlie the spectrum of fungal disease in amphibians.</title>
        <authorList>
            <person name="Cuomo C.A."/>
            <person name="Farrer R.A."/>
            <person name="James T."/>
            <person name="Longcore J."/>
            <person name="Birren B."/>
        </authorList>
    </citation>
    <scope>NUCLEOTIDE SEQUENCE [LARGE SCALE GENOMIC DNA]</scope>
    <source>
        <strain evidence="1 2">JEL423</strain>
    </source>
</reference>
<dbReference type="AlphaFoldDB" id="A0A177WLB2"/>
<organism evidence="1 2">
    <name type="scientific">Batrachochytrium dendrobatidis (strain JEL423)</name>
    <dbReference type="NCBI Taxonomy" id="403673"/>
    <lineage>
        <taxon>Eukaryota</taxon>
        <taxon>Fungi</taxon>
        <taxon>Fungi incertae sedis</taxon>
        <taxon>Chytridiomycota</taxon>
        <taxon>Chytridiomycota incertae sedis</taxon>
        <taxon>Chytridiomycetes</taxon>
        <taxon>Rhizophydiales</taxon>
        <taxon>Rhizophydiales incertae sedis</taxon>
        <taxon>Batrachochytrium</taxon>
    </lineage>
</organism>
<dbReference type="Proteomes" id="UP000077115">
    <property type="component" value="Unassembled WGS sequence"/>
</dbReference>
<evidence type="ECO:0000313" key="1">
    <source>
        <dbReference type="EMBL" id="OAJ40612.1"/>
    </source>
</evidence>
<dbReference type="EMBL" id="DS022304">
    <property type="protein sequence ID" value="OAJ40612.1"/>
    <property type="molecule type" value="Genomic_DNA"/>
</dbReference>
<dbReference type="VEuPathDB" id="FungiDB:BDEG_24323"/>
<protein>
    <submittedName>
        <fullName evidence="1">Uncharacterized protein</fullName>
    </submittedName>
</protein>
<proteinExistence type="predicted"/>
<gene>
    <name evidence="1" type="ORF">BDEG_24323</name>
</gene>
<name>A0A177WLB2_BATDL</name>
<reference evidence="1 2" key="1">
    <citation type="submission" date="2006-10" db="EMBL/GenBank/DDBJ databases">
        <title>The Genome Sequence of Batrachochytrium dendrobatidis JEL423.</title>
        <authorList>
            <consortium name="The Broad Institute Genome Sequencing Platform"/>
            <person name="Birren B."/>
            <person name="Lander E."/>
            <person name="Galagan J."/>
            <person name="Cuomo C."/>
            <person name="Devon K."/>
            <person name="Jaffe D."/>
            <person name="Butler J."/>
            <person name="Alvarez P."/>
            <person name="Gnerre S."/>
            <person name="Grabherr M."/>
            <person name="Kleber M."/>
            <person name="Mauceli E."/>
            <person name="Brockman W."/>
            <person name="Young S."/>
            <person name="LaButti K."/>
            <person name="Sykes S."/>
            <person name="DeCaprio D."/>
            <person name="Crawford M."/>
            <person name="Koehrsen M."/>
            <person name="Engels R."/>
            <person name="Montgomery P."/>
            <person name="Pearson M."/>
            <person name="Howarth C."/>
            <person name="Larson L."/>
            <person name="White J."/>
            <person name="O'Leary S."/>
            <person name="Kodira C."/>
            <person name="Zeng Q."/>
            <person name="Yandava C."/>
            <person name="Alvarado L."/>
            <person name="Longcore J."/>
            <person name="James T."/>
        </authorList>
    </citation>
    <scope>NUCLEOTIDE SEQUENCE [LARGE SCALE GENOMIC DNA]</scope>
    <source>
        <strain evidence="1 2">JEL423</strain>
    </source>
</reference>
<sequence>MPKVITLYWAVEESQGGINCCNWIFVCMSNAKKEIPLQTIISHIGQECRLDWLISSCQIGLVARNSSDQATIKINKGSTTAHGDRRVSNHDNCPAGYQVMHM</sequence>
<evidence type="ECO:0000313" key="2">
    <source>
        <dbReference type="Proteomes" id="UP000077115"/>
    </source>
</evidence>
<accession>A0A177WLB2</accession>